<dbReference type="RefSeq" id="WP_191694268.1">
    <property type="nucleotide sequence ID" value="NZ_JACSQN010000006.1"/>
</dbReference>
<name>A0ABR8U9U2_9BACL</name>
<evidence type="ECO:0000313" key="1">
    <source>
        <dbReference type="EMBL" id="MBD7984570.1"/>
    </source>
</evidence>
<organism evidence="1 2">
    <name type="scientific">Sporosarcina quadrami</name>
    <dbReference type="NCBI Taxonomy" id="2762234"/>
    <lineage>
        <taxon>Bacteria</taxon>
        <taxon>Bacillati</taxon>
        <taxon>Bacillota</taxon>
        <taxon>Bacilli</taxon>
        <taxon>Bacillales</taxon>
        <taxon>Caryophanaceae</taxon>
        <taxon>Sporosarcina</taxon>
    </lineage>
</organism>
<dbReference type="InterPro" id="IPR010461">
    <property type="entry name" value="ComK"/>
</dbReference>
<dbReference type="Proteomes" id="UP000626786">
    <property type="component" value="Unassembled WGS sequence"/>
</dbReference>
<accession>A0ABR8U9U2</accession>
<comment type="caution">
    <text evidence="1">The sequence shown here is derived from an EMBL/GenBank/DDBJ whole genome shotgun (WGS) entry which is preliminary data.</text>
</comment>
<dbReference type="EMBL" id="JACSQN010000006">
    <property type="protein sequence ID" value="MBD7984570.1"/>
    <property type="molecule type" value="Genomic_DNA"/>
</dbReference>
<evidence type="ECO:0000313" key="2">
    <source>
        <dbReference type="Proteomes" id="UP000626786"/>
    </source>
</evidence>
<dbReference type="Pfam" id="PF06338">
    <property type="entry name" value="ComK"/>
    <property type="match status" value="1"/>
</dbReference>
<gene>
    <name evidence="1" type="ORF">H9649_08260</name>
</gene>
<keyword evidence="2" id="KW-1185">Reference proteome</keyword>
<sequence>MKLKEYRLDEDALALIPEYRDGRQFTKVLCRNGTVLVEGTPENILNATLLYYGTSLRGARDGTKSILGDIKRIPILMNETLGLYWFPITSPAKPGCIWLALNNIISYEEIDETHTKVWMNGGSFIIVPISKSLLASRIQRAYNLRFEIEGRTTRAREQVREQSIKYEVSKQGGQLNYTFRQVEAMENMVY</sequence>
<protein>
    <submittedName>
        <fullName evidence="1">Competence protein ComK</fullName>
    </submittedName>
</protein>
<reference evidence="1 2" key="1">
    <citation type="submission" date="2020-08" db="EMBL/GenBank/DDBJ databases">
        <title>A Genomic Blueprint of the Chicken Gut Microbiome.</title>
        <authorList>
            <person name="Gilroy R."/>
            <person name="Ravi A."/>
            <person name="Getino M."/>
            <person name="Pursley I."/>
            <person name="Horton D.L."/>
            <person name="Alikhan N.-F."/>
            <person name="Baker D."/>
            <person name="Gharbi K."/>
            <person name="Hall N."/>
            <person name="Watson M."/>
            <person name="Adriaenssens E.M."/>
            <person name="Foster-Nyarko E."/>
            <person name="Jarju S."/>
            <person name="Secka A."/>
            <person name="Antonio M."/>
            <person name="Oren A."/>
            <person name="Chaudhuri R."/>
            <person name="La Ragione R.M."/>
            <person name="Hildebrand F."/>
            <person name="Pallen M.J."/>
        </authorList>
    </citation>
    <scope>NUCLEOTIDE SEQUENCE [LARGE SCALE GENOMIC DNA]</scope>
    <source>
        <strain evidence="1 2">Sa2YVA2</strain>
    </source>
</reference>
<proteinExistence type="predicted"/>